<keyword evidence="1" id="KW-1133">Transmembrane helix</keyword>
<keyword evidence="3" id="KW-1185">Reference proteome</keyword>
<feature type="transmembrane region" description="Helical" evidence="1">
    <location>
        <begin position="228"/>
        <end position="251"/>
    </location>
</feature>
<sequence length="518" mass="58772">MFSRTGPLQLVLCMIIFPFLYSVTLVVFVVNESVRLVVRIILRVQFGDDVILIEDGCDAFITQDIEGQLHNATIFFIVPKGSLTPKNVAEFYEANVQNFVEKKTGRRIYAKLENITSSAYGYMCWRRDLNFNVRNHIIQQDTETVFTKKTLTELYTKEYSSPLPDSKPQWQISIIPKYDDGSGAIKSILHLYTRHNYMDGISAAMIWKNCFCPTSELGLDPVTFKVSLVLNFLMHLKSFFYLPLFFFALAWERHMLQMWIPNPDKISPRQKFFAWDGNPVDLADMKIIKSWAGAMDGGCRVSISNVLSTAILRAMRATFPKERLVEDLIFLEVVAILPYPNYRLRNRISYMTYSIPKEECEVQTSPVAGLLRDLKQIKALATKAMSGPDVLGTFYMQKYFGKLPRFLGPLWLKGGFSSIAISPLPWSKKKGGIASSLCNVPVERIRGIASHASDLGLVLCCETYGDEISFGGTGDSSWVSREELNNLVVQIGREVSKMVEIVDSNHKEVNFCEILELN</sequence>
<name>A0A226E1Z6_FOLCA</name>
<dbReference type="AlphaFoldDB" id="A0A226E1Z6"/>
<organism evidence="2 3">
    <name type="scientific">Folsomia candida</name>
    <name type="common">Springtail</name>
    <dbReference type="NCBI Taxonomy" id="158441"/>
    <lineage>
        <taxon>Eukaryota</taxon>
        <taxon>Metazoa</taxon>
        <taxon>Ecdysozoa</taxon>
        <taxon>Arthropoda</taxon>
        <taxon>Hexapoda</taxon>
        <taxon>Collembola</taxon>
        <taxon>Entomobryomorpha</taxon>
        <taxon>Isotomoidea</taxon>
        <taxon>Isotomidae</taxon>
        <taxon>Proisotominae</taxon>
        <taxon>Folsomia</taxon>
    </lineage>
</organism>
<evidence type="ECO:0000313" key="3">
    <source>
        <dbReference type="Proteomes" id="UP000198287"/>
    </source>
</evidence>
<comment type="caution">
    <text evidence="2">The sequence shown here is derived from an EMBL/GenBank/DDBJ whole genome shotgun (WGS) entry which is preliminary data.</text>
</comment>
<dbReference type="GO" id="GO:0016746">
    <property type="term" value="F:acyltransferase activity"/>
    <property type="evidence" value="ECO:0007669"/>
    <property type="project" value="UniProtKB-KW"/>
</dbReference>
<protein>
    <submittedName>
        <fullName evidence="2">Putative diacylglycerol O-acyltransferase tgs2</fullName>
    </submittedName>
</protein>
<dbReference type="Proteomes" id="UP000198287">
    <property type="component" value="Unassembled WGS sequence"/>
</dbReference>
<reference evidence="2 3" key="1">
    <citation type="submission" date="2015-12" db="EMBL/GenBank/DDBJ databases">
        <title>The genome of Folsomia candida.</title>
        <authorList>
            <person name="Faddeeva A."/>
            <person name="Derks M.F."/>
            <person name="Anvar Y."/>
            <person name="Smit S."/>
            <person name="Van Straalen N."/>
            <person name="Roelofs D."/>
        </authorList>
    </citation>
    <scope>NUCLEOTIDE SEQUENCE [LARGE SCALE GENOMIC DNA]</scope>
    <source>
        <strain evidence="2 3">VU population</strain>
        <tissue evidence="2">Whole body</tissue>
    </source>
</reference>
<evidence type="ECO:0000313" key="2">
    <source>
        <dbReference type="EMBL" id="OXA51583.1"/>
    </source>
</evidence>
<keyword evidence="2" id="KW-0808">Transferase</keyword>
<feature type="transmembrane region" description="Helical" evidence="1">
    <location>
        <begin position="6"/>
        <end position="30"/>
    </location>
</feature>
<keyword evidence="1" id="KW-0472">Membrane</keyword>
<evidence type="ECO:0000256" key="1">
    <source>
        <dbReference type="SAM" id="Phobius"/>
    </source>
</evidence>
<gene>
    <name evidence="2" type="ORF">Fcan01_13841</name>
</gene>
<dbReference type="EMBL" id="LNIX01000007">
    <property type="protein sequence ID" value="OXA51583.1"/>
    <property type="molecule type" value="Genomic_DNA"/>
</dbReference>
<accession>A0A226E1Z6</accession>
<proteinExistence type="predicted"/>
<keyword evidence="2" id="KW-0012">Acyltransferase</keyword>
<keyword evidence="1" id="KW-0812">Transmembrane</keyword>